<gene>
    <name evidence="2" type="ORF">MAM1_0226c08342</name>
</gene>
<sequence length="405" mass="45416">MEAFLTTLPPYVHEFLDKYPPTDVFNLLRELICFAVLYSEDRDKLNQSTSDFLKKRQQPENKDQHEPEMDNIAQEEEDDEDAAVPVEKRIGSIAEETEHEIQSLKAKPLYNIRTGEAIQTGESNMPNTFPEWWGHRESEPHKVERKETTIRDDEHKDKTSLQSFGTSWISWENQQPTSTPTTTNHRMERARSQIIPDLRSYLVEDSKLTTSRTAPPSNSSSAAANNKKRYSLNTTPSKAAVRVPPPNTSTSKAPVDKLKRRISSPPVCDSPVTAEAPTTPSSKFIQTAAKQQQLRQNKTISPSSSGTSTAPPTRSASVILKQPRQNAAMRARAEHARQQQEELERKKSAPAIGSSTSLRLKQRVNSGIDWDSIKRDRRKTVAEAPSSSATNNITLAVMKEDALST</sequence>
<dbReference type="EMBL" id="DF836515">
    <property type="protein sequence ID" value="GAN08825.1"/>
    <property type="molecule type" value="Genomic_DNA"/>
</dbReference>
<name>A0A0C9LWN3_9FUNG</name>
<feature type="compositionally biased region" description="Basic and acidic residues" evidence="1">
    <location>
        <begin position="331"/>
        <end position="347"/>
    </location>
</feature>
<evidence type="ECO:0000313" key="2">
    <source>
        <dbReference type="EMBL" id="GAN08825.1"/>
    </source>
</evidence>
<dbReference type="Proteomes" id="UP000053815">
    <property type="component" value="Unassembled WGS sequence"/>
</dbReference>
<feature type="compositionally biased region" description="Polar residues" evidence="1">
    <location>
        <begin position="276"/>
        <end position="300"/>
    </location>
</feature>
<feature type="compositionally biased region" description="Low complexity" evidence="1">
    <location>
        <begin position="173"/>
        <end position="184"/>
    </location>
</feature>
<evidence type="ECO:0000256" key="1">
    <source>
        <dbReference type="SAM" id="MobiDB-lite"/>
    </source>
</evidence>
<protein>
    <submittedName>
        <fullName evidence="2">Uncharacterized protein</fullName>
    </submittedName>
</protein>
<accession>A0A0C9LWN3</accession>
<evidence type="ECO:0000313" key="3">
    <source>
        <dbReference type="Proteomes" id="UP000053815"/>
    </source>
</evidence>
<feature type="compositionally biased region" description="Basic and acidic residues" evidence="1">
    <location>
        <begin position="133"/>
        <end position="159"/>
    </location>
</feature>
<feature type="region of interest" description="Disordered" evidence="1">
    <location>
        <begin position="132"/>
        <end position="160"/>
    </location>
</feature>
<proteinExistence type="predicted"/>
<feature type="compositionally biased region" description="Polar residues" evidence="1">
    <location>
        <begin position="353"/>
        <end position="365"/>
    </location>
</feature>
<organism evidence="2">
    <name type="scientific">Mucor ambiguus</name>
    <dbReference type="NCBI Taxonomy" id="91626"/>
    <lineage>
        <taxon>Eukaryota</taxon>
        <taxon>Fungi</taxon>
        <taxon>Fungi incertae sedis</taxon>
        <taxon>Mucoromycota</taxon>
        <taxon>Mucoromycotina</taxon>
        <taxon>Mucoromycetes</taxon>
        <taxon>Mucorales</taxon>
        <taxon>Mucorineae</taxon>
        <taxon>Mucoraceae</taxon>
        <taxon>Mucor</taxon>
    </lineage>
</organism>
<dbReference type="OrthoDB" id="2287448at2759"/>
<feature type="region of interest" description="Disordered" evidence="1">
    <location>
        <begin position="207"/>
        <end position="387"/>
    </location>
</feature>
<reference evidence="2" key="1">
    <citation type="submission" date="2014-09" db="EMBL/GenBank/DDBJ databases">
        <title>Draft genome sequence of an oleaginous Mucoromycotina fungus Mucor ambiguus NBRC6742.</title>
        <authorList>
            <person name="Takeda I."/>
            <person name="Yamane N."/>
            <person name="Morita T."/>
            <person name="Tamano K."/>
            <person name="Machida M."/>
            <person name="Baker S."/>
            <person name="Koike H."/>
        </authorList>
    </citation>
    <scope>NUCLEOTIDE SEQUENCE</scope>
    <source>
        <strain evidence="2">NBRC 6742</strain>
    </source>
</reference>
<feature type="compositionally biased region" description="Low complexity" evidence="1">
    <location>
        <begin position="301"/>
        <end position="317"/>
    </location>
</feature>
<feature type="compositionally biased region" description="Low complexity" evidence="1">
    <location>
        <begin position="214"/>
        <end position="225"/>
    </location>
</feature>
<feature type="region of interest" description="Disordered" evidence="1">
    <location>
        <begin position="172"/>
        <end position="193"/>
    </location>
</feature>
<dbReference type="AlphaFoldDB" id="A0A0C9LWN3"/>
<keyword evidence="3" id="KW-1185">Reference proteome</keyword>